<dbReference type="PANTHER" id="PTHR48079">
    <property type="entry name" value="PROTEIN YEEZ"/>
    <property type="match status" value="1"/>
</dbReference>
<feature type="domain" description="NAD-dependent epimerase/dehydratase" evidence="1">
    <location>
        <begin position="3"/>
        <end position="210"/>
    </location>
</feature>
<dbReference type="EMBL" id="KB933061">
    <property type="protein sequence ID" value="EOO00697.1"/>
    <property type="molecule type" value="Genomic_DNA"/>
</dbReference>
<dbReference type="OrthoDB" id="419598at2759"/>
<sequence>MKILILGGTSFVGRLAAEAAVAQGHDVTLFNRGNHSAPKGVTSIIGDRLTPGGYAALGKMSFDAVIDTWSSDAVAVKTAVDALRGRIGQYVYVSSVSVYNTEGADLPFSESTPLFDPEKAPIKYIKDKVGGEIHADESGVPTLLARPTVILGPHENVGRLPWWLRRVEKGGKTLAPGPPDLGLQFIDGRDLADFLLLAIEKQLSGAVNLGSKPAHTSFGNVLNTANEVTGGRADLYWLQPEKVLEAGLKPWTELPLWIPSDEMSIYSFDVDKALKLGLRIRSAEQTISDTWDWLMSDDEPPENLGKGIGLDPDKETSILKRYFHA</sequence>
<dbReference type="Pfam" id="PF01370">
    <property type="entry name" value="Epimerase"/>
    <property type="match status" value="1"/>
</dbReference>
<keyword evidence="3" id="KW-1185">Reference proteome</keyword>
<dbReference type="InterPro" id="IPR051783">
    <property type="entry name" value="NAD(P)-dependent_oxidoreduct"/>
</dbReference>
<protein>
    <submittedName>
        <fullName evidence="2">Putative reductase protein</fullName>
    </submittedName>
</protein>
<gene>
    <name evidence="2" type="ORF">UCRPA7_3783</name>
</gene>
<dbReference type="AlphaFoldDB" id="R8BMY6"/>
<proteinExistence type="predicted"/>
<evidence type="ECO:0000313" key="3">
    <source>
        <dbReference type="Proteomes" id="UP000014074"/>
    </source>
</evidence>
<accession>R8BMY6</accession>
<evidence type="ECO:0000259" key="1">
    <source>
        <dbReference type="Pfam" id="PF01370"/>
    </source>
</evidence>
<dbReference type="KEGG" id="tmn:UCRPA7_3783"/>
<dbReference type="PANTHER" id="PTHR48079:SF6">
    <property type="entry name" value="NAD(P)-BINDING DOMAIN-CONTAINING PROTEIN-RELATED"/>
    <property type="match status" value="1"/>
</dbReference>
<dbReference type="Proteomes" id="UP000014074">
    <property type="component" value="Unassembled WGS sequence"/>
</dbReference>
<evidence type="ECO:0000313" key="2">
    <source>
        <dbReference type="EMBL" id="EOO00697.1"/>
    </source>
</evidence>
<dbReference type="InterPro" id="IPR036291">
    <property type="entry name" value="NAD(P)-bd_dom_sf"/>
</dbReference>
<dbReference type="RefSeq" id="XP_007914397.1">
    <property type="nucleotide sequence ID" value="XM_007916206.1"/>
</dbReference>
<dbReference type="InterPro" id="IPR001509">
    <property type="entry name" value="Epimerase_deHydtase"/>
</dbReference>
<organism evidence="2 3">
    <name type="scientific">Phaeoacremonium minimum (strain UCR-PA7)</name>
    <name type="common">Esca disease fungus</name>
    <name type="synonym">Togninia minima</name>
    <dbReference type="NCBI Taxonomy" id="1286976"/>
    <lineage>
        <taxon>Eukaryota</taxon>
        <taxon>Fungi</taxon>
        <taxon>Dikarya</taxon>
        <taxon>Ascomycota</taxon>
        <taxon>Pezizomycotina</taxon>
        <taxon>Sordariomycetes</taxon>
        <taxon>Sordariomycetidae</taxon>
        <taxon>Togniniales</taxon>
        <taxon>Togniniaceae</taxon>
        <taxon>Phaeoacremonium</taxon>
    </lineage>
</organism>
<dbReference type="HOGENOM" id="CLU_061176_0_0_1"/>
<dbReference type="GO" id="GO:0004029">
    <property type="term" value="F:aldehyde dehydrogenase (NAD+) activity"/>
    <property type="evidence" value="ECO:0007669"/>
    <property type="project" value="TreeGrafter"/>
</dbReference>
<name>R8BMY6_PHAM7</name>
<dbReference type="GO" id="GO:0005737">
    <property type="term" value="C:cytoplasm"/>
    <property type="evidence" value="ECO:0007669"/>
    <property type="project" value="TreeGrafter"/>
</dbReference>
<reference evidence="3" key="1">
    <citation type="journal article" date="2013" name="Genome Announc.">
        <title>Draft genome sequence of the ascomycete Phaeoacremonium aleophilum strain UCR-PA7, a causal agent of the esca disease complex in grapevines.</title>
        <authorList>
            <person name="Blanco-Ulate B."/>
            <person name="Rolshausen P."/>
            <person name="Cantu D."/>
        </authorList>
    </citation>
    <scope>NUCLEOTIDE SEQUENCE [LARGE SCALE GENOMIC DNA]</scope>
    <source>
        <strain evidence="3">UCR-PA7</strain>
    </source>
</reference>
<dbReference type="SUPFAM" id="SSF51735">
    <property type="entry name" value="NAD(P)-binding Rossmann-fold domains"/>
    <property type="match status" value="1"/>
</dbReference>
<dbReference type="eggNOG" id="ENOG502QPZ0">
    <property type="taxonomic scope" value="Eukaryota"/>
</dbReference>
<dbReference type="Gene3D" id="3.40.50.720">
    <property type="entry name" value="NAD(P)-binding Rossmann-like Domain"/>
    <property type="match status" value="1"/>
</dbReference>
<dbReference type="GeneID" id="19324165"/>